<dbReference type="EMBL" id="JBHSFI010000004">
    <property type="protein sequence ID" value="MFC4629427.1"/>
    <property type="molecule type" value="Genomic_DNA"/>
</dbReference>
<organism evidence="2 3">
    <name type="scientific">Promicromonospora alba</name>
    <dbReference type="NCBI Taxonomy" id="1616110"/>
    <lineage>
        <taxon>Bacteria</taxon>
        <taxon>Bacillati</taxon>
        <taxon>Actinomycetota</taxon>
        <taxon>Actinomycetes</taxon>
        <taxon>Micrococcales</taxon>
        <taxon>Promicromonosporaceae</taxon>
        <taxon>Promicromonospora</taxon>
    </lineage>
</organism>
<evidence type="ECO:0000256" key="1">
    <source>
        <dbReference type="SAM" id="Phobius"/>
    </source>
</evidence>
<sequence length="66" mass="6974">MLHIVATLHAFGLRVTDRARARLAVAPERGNVTIENVLWAVAVIAIVAIVVAAIRAFVTSEAAKIG</sequence>
<comment type="caution">
    <text evidence="2">The sequence shown here is derived from an EMBL/GenBank/DDBJ whole genome shotgun (WGS) entry which is preliminary data.</text>
</comment>
<name>A0ABV9HHY0_9MICO</name>
<evidence type="ECO:0000313" key="2">
    <source>
        <dbReference type="EMBL" id="MFC4629427.1"/>
    </source>
</evidence>
<dbReference type="Proteomes" id="UP001596011">
    <property type="component" value="Unassembled WGS sequence"/>
</dbReference>
<feature type="transmembrane region" description="Helical" evidence="1">
    <location>
        <begin position="37"/>
        <end position="58"/>
    </location>
</feature>
<dbReference type="RefSeq" id="WP_377136448.1">
    <property type="nucleotide sequence ID" value="NZ_JBHSFI010000004.1"/>
</dbReference>
<keyword evidence="1" id="KW-0812">Transmembrane</keyword>
<protein>
    <recommendedName>
        <fullName evidence="4">DUF2970 domain-containing protein</fullName>
    </recommendedName>
</protein>
<proteinExistence type="predicted"/>
<evidence type="ECO:0008006" key="4">
    <source>
        <dbReference type="Google" id="ProtNLM"/>
    </source>
</evidence>
<gene>
    <name evidence="2" type="ORF">ACFO6V_14375</name>
</gene>
<keyword evidence="1" id="KW-1133">Transmembrane helix</keyword>
<keyword evidence="1" id="KW-0472">Membrane</keyword>
<evidence type="ECO:0000313" key="3">
    <source>
        <dbReference type="Proteomes" id="UP001596011"/>
    </source>
</evidence>
<accession>A0ABV9HHY0</accession>
<reference evidence="3" key="1">
    <citation type="journal article" date="2019" name="Int. J. Syst. Evol. Microbiol.">
        <title>The Global Catalogue of Microorganisms (GCM) 10K type strain sequencing project: providing services to taxonomists for standard genome sequencing and annotation.</title>
        <authorList>
            <consortium name="The Broad Institute Genomics Platform"/>
            <consortium name="The Broad Institute Genome Sequencing Center for Infectious Disease"/>
            <person name="Wu L."/>
            <person name="Ma J."/>
        </authorList>
    </citation>
    <scope>NUCLEOTIDE SEQUENCE [LARGE SCALE GENOMIC DNA]</scope>
    <source>
        <strain evidence="3">CCUG 42722</strain>
    </source>
</reference>
<keyword evidence="3" id="KW-1185">Reference proteome</keyword>